<dbReference type="PANTHER" id="PTHR21595:SF2">
    <property type="entry name" value="CALMODULIN-REGULATED SPECTRIN-ASSOCIATED PROTEIN 3"/>
    <property type="match status" value="1"/>
</dbReference>
<dbReference type="OrthoDB" id="2125658at2759"/>
<reference evidence="14 15" key="1">
    <citation type="journal article" date="2019" name="Sci. Data">
        <title>Hybrid genome assembly and annotation of Danionella translucida.</title>
        <authorList>
            <person name="Kadobianskyi M."/>
            <person name="Schulze L."/>
            <person name="Schuelke M."/>
            <person name="Judkewitz B."/>
        </authorList>
    </citation>
    <scope>NUCLEOTIDE SEQUENCE [LARGE SCALE GENOMIC DNA]</scope>
    <source>
        <strain evidence="14 15">Bolton</strain>
    </source>
</reference>
<feature type="compositionally biased region" description="Polar residues" evidence="10">
    <location>
        <begin position="839"/>
        <end position="859"/>
    </location>
</feature>
<dbReference type="Gene3D" id="3.10.20.360">
    <property type="entry name" value="CKK domain"/>
    <property type="match status" value="1"/>
</dbReference>
<dbReference type="GO" id="GO:0030507">
    <property type="term" value="F:spectrin binding"/>
    <property type="evidence" value="ECO:0007669"/>
    <property type="project" value="InterPro"/>
</dbReference>
<evidence type="ECO:0000256" key="8">
    <source>
        <dbReference type="RuleBase" id="RU000685"/>
    </source>
</evidence>
<dbReference type="SUPFAM" id="SSF50346">
    <property type="entry name" value="PRC-barrel domain"/>
    <property type="match status" value="1"/>
</dbReference>
<feature type="non-terminal residue" evidence="14">
    <location>
        <position position="2014"/>
    </location>
</feature>
<protein>
    <recommendedName>
        <fullName evidence="16">CKK domain-containing protein</fullName>
    </recommendedName>
</protein>
<evidence type="ECO:0000313" key="15">
    <source>
        <dbReference type="Proteomes" id="UP000316079"/>
    </source>
</evidence>
<dbReference type="InterPro" id="IPR058042">
    <property type="entry name" value="CAMSAP_N"/>
</dbReference>
<dbReference type="GO" id="GO:0005516">
    <property type="term" value="F:calmodulin binding"/>
    <property type="evidence" value="ECO:0007669"/>
    <property type="project" value="InterPro"/>
</dbReference>
<dbReference type="InterPro" id="IPR011033">
    <property type="entry name" value="PRC_barrel-like_sf"/>
</dbReference>
<evidence type="ECO:0000256" key="7">
    <source>
        <dbReference type="PROSITE-ProRule" id="PRU00841"/>
    </source>
</evidence>
<dbReference type="SMART" id="SM01391">
    <property type="entry name" value="Filament"/>
    <property type="match status" value="1"/>
</dbReference>
<dbReference type="Pfam" id="PF08683">
    <property type="entry name" value="CAMSAP_CKK"/>
    <property type="match status" value="1"/>
</dbReference>
<dbReference type="GO" id="GO:0005198">
    <property type="term" value="F:structural molecule activity"/>
    <property type="evidence" value="ECO:0007669"/>
    <property type="project" value="InterPro"/>
</dbReference>
<proteinExistence type="inferred from homology"/>
<comment type="domain">
    <text evidence="7">The CKK domain binds microtubules.</text>
</comment>
<comment type="similarity">
    <text evidence="8">Belongs to the intermediate filament family.</text>
</comment>
<feature type="coiled-coil region" evidence="9">
    <location>
        <begin position="1637"/>
        <end position="1678"/>
    </location>
</feature>
<dbReference type="Gene3D" id="1.20.5.1160">
    <property type="entry name" value="Vasodilator-stimulated phosphoprotein"/>
    <property type="match status" value="1"/>
</dbReference>
<keyword evidence="6" id="KW-0206">Cytoskeleton</keyword>
<dbReference type="SMART" id="SM01051">
    <property type="entry name" value="CAMSAP_CKK"/>
    <property type="match status" value="1"/>
</dbReference>
<dbReference type="Pfam" id="PF11971">
    <property type="entry name" value="CAMSAP_CH"/>
    <property type="match status" value="1"/>
</dbReference>
<dbReference type="InterPro" id="IPR039008">
    <property type="entry name" value="IF_rod_dom"/>
</dbReference>
<feature type="region of interest" description="Disordered" evidence="10">
    <location>
        <begin position="1443"/>
        <end position="1502"/>
    </location>
</feature>
<feature type="compositionally biased region" description="Polar residues" evidence="10">
    <location>
        <begin position="971"/>
        <end position="988"/>
    </location>
</feature>
<evidence type="ECO:0000259" key="11">
    <source>
        <dbReference type="PROSITE" id="PS50021"/>
    </source>
</evidence>
<name>A0A553Q8C1_9TELE</name>
<evidence type="ECO:0000256" key="4">
    <source>
        <dbReference type="ARBA" id="ARBA00022754"/>
    </source>
</evidence>
<evidence type="ECO:0000256" key="1">
    <source>
        <dbReference type="ARBA" id="ARBA00004245"/>
    </source>
</evidence>
<feature type="domain" description="Calponin-homology (CH)" evidence="11">
    <location>
        <begin position="331"/>
        <end position="445"/>
    </location>
</feature>
<dbReference type="InterPro" id="IPR032940">
    <property type="entry name" value="CAMSAP"/>
</dbReference>
<evidence type="ECO:0000256" key="9">
    <source>
        <dbReference type="SAM" id="Coils"/>
    </source>
</evidence>
<dbReference type="PRINTS" id="PR01248">
    <property type="entry name" value="TYPE1KERATIN"/>
</dbReference>
<dbReference type="InterPro" id="IPR001715">
    <property type="entry name" value="CH_dom"/>
</dbReference>
<evidence type="ECO:0000256" key="10">
    <source>
        <dbReference type="SAM" id="MobiDB-lite"/>
    </source>
</evidence>
<dbReference type="GO" id="GO:0031175">
    <property type="term" value="P:neuron projection development"/>
    <property type="evidence" value="ECO:0007669"/>
    <property type="project" value="InterPro"/>
</dbReference>
<comment type="similarity">
    <text evidence="7">Belongs to the CAMSAP1 family.</text>
</comment>
<evidence type="ECO:0000256" key="5">
    <source>
        <dbReference type="ARBA" id="ARBA00023054"/>
    </source>
</evidence>
<evidence type="ECO:0000259" key="12">
    <source>
        <dbReference type="PROSITE" id="PS51508"/>
    </source>
</evidence>
<dbReference type="GO" id="GO:0005882">
    <property type="term" value="C:intermediate filament"/>
    <property type="evidence" value="ECO:0007669"/>
    <property type="project" value="UniProtKB-KW"/>
</dbReference>
<feature type="compositionally biased region" description="Basic and acidic residues" evidence="10">
    <location>
        <begin position="1139"/>
        <end position="1153"/>
    </location>
</feature>
<feature type="coiled-coil region" evidence="9">
    <location>
        <begin position="1734"/>
        <end position="1775"/>
    </location>
</feature>
<dbReference type="SUPFAM" id="SSF64593">
    <property type="entry name" value="Intermediate filament protein, coiled coil region"/>
    <property type="match status" value="2"/>
</dbReference>
<gene>
    <name evidence="14" type="ORF">DNTS_030221</name>
</gene>
<comment type="caution">
    <text evidence="14">The sequence shown here is derived from an EMBL/GenBank/DDBJ whole genome shotgun (WGS) entry which is preliminary data.</text>
</comment>
<keyword evidence="5 9" id="KW-0175">Coiled coil</keyword>
<evidence type="ECO:0008006" key="16">
    <source>
        <dbReference type="Google" id="ProtNLM"/>
    </source>
</evidence>
<dbReference type="Pfam" id="PF25532">
    <property type="entry name" value="CH_CAMSAP2_N"/>
    <property type="match status" value="1"/>
</dbReference>
<accession>A0A553Q8C1</accession>
<feature type="region of interest" description="Disordered" evidence="10">
    <location>
        <begin position="951"/>
        <end position="988"/>
    </location>
</feature>
<dbReference type="EMBL" id="SRMA01026244">
    <property type="protein sequence ID" value="TRY86173.1"/>
    <property type="molecule type" value="Genomic_DNA"/>
</dbReference>
<evidence type="ECO:0000256" key="6">
    <source>
        <dbReference type="ARBA" id="ARBA00023212"/>
    </source>
</evidence>
<dbReference type="InterPro" id="IPR036872">
    <property type="entry name" value="CH_dom_sf"/>
</dbReference>
<feature type="region of interest" description="Disordered" evidence="10">
    <location>
        <begin position="626"/>
        <end position="697"/>
    </location>
</feature>
<feature type="compositionally biased region" description="Basic residues" evidence="10">
    <location>
        <begin position="1214"/>
        <end position="1223"/>
    </location>
</feature>
<feature type="compositionally biased region" description="Low complexity" evidence="10">
    <location>
        <begin position="885"/>
        <end position="899"/>
    </location>
</feature>
<evidence type="ECO:0000256" key="2">
    <source>
        <dbReference type="ARBA" id="ARBA00022490"/>
    </source>
</evidence>
<feature type="domain" description="CKK" evidence="12">
    <location>
        <begin position="1293"/>
        <end position="1427"/>
    </location>
</feature>
<feature type="compositionally biased region" description="Basic and acidic residues" evidence="10">
    <location>
        <begin position="1268"/>
        <end position="1277"/>
    </location>
</feature>
<dbReference type="PROSITE" id="PS00226">
    <property type="entry name" value="IF_ROD_1"/>
    <property type="match status" value="1"/>
</dbReference>
<feature type="coiled-coil region" evidence="9">
    <location>
        <begin position="1914"/>
        <end position="1941"/>
    </location>
</feature>
<keyword evidence="2" id="KW-0963">Cytoplasm</keyword>
<dbReference type="InterPro" id="IPR014797">
    <property type="entry name" value="CKK_CAMSAP"/>
</dbReference>
<dbReference type="GO" id="GO:0051011">
    <property type="term" value="F:microtubule minus-end binding"/>
    <property type="evidence" value="ECO:0007669"/>
    <property type="project" value="TreeGrafter"/>
</dbReference>
<keyword evidence="3 7" id="KW-0493">Microtubule</keyword>
<dbReference type="GO" id="GO:0036449">
    <property type="term" value="C:microtubule minus-end"/>
    <property type="evidence" value="ECO:0007669"/>
    <property type="project" value="TreeGrafter"/>
</dbReference>
<dbReference type="PROSITE" id="PS50021">
    <property type="entry name" value="CH"/>
    <property type="match status" value="1"/>
</dbReference>
<feature type="region of interest" description="Disordered" evidence="10">
    <location>
        <begin position="1214"/>
        <end position="1292"/>
    </location>
</feature>
<comment type="subcellular location">
    <subcellularLocation>
        <location evidence="1">Cytoplasm</location>
        <location evidence="1">Cytoskeleton</location>
    </subcellularLocation>
</comment>
<dbReference type="InterPro" id="IPR031372">
    <property type="entry name" value="CAMSAP_CC1"/>
</dbReference>
<dbReference type="InterPro" id="IPR002957">
    <property type="entry name" value="Keratin_I"/>
</dbReference>
<keyword evidence="15" id="KW-1185">Reference proteome</keyword>
<feature type="compositionally biased region" description="Polar residues" evidence="10">
    <location>
        <begin position="648"/>
        <end position="657"/>
    </location>
</feature>
<dbReference type="InterPro" id="IPR022613">
    <property type="entry name" value="CH_CAMSAP_2"/>
</dbReference>
<feature type="compositionally biased region" description="Polar residues" evidence="10">
    <location>
        <begin position="1252"/>
        <end position="1267"/>
    </location>
</feature>
<organism evidence="14 15">
    <name type="scientific">Danionella cerebrum</name>
    <dbReference type="NCBI Taxonomy" id="2873325"/>
    <lineage>
        <taxon>Eukaryota</taxon>
        <taxon>Metazoa</taxon>
        <taxon>Chordata</taxon>
        <taxon>Craniata</taxon>
        <taxon>Vertebrata</taxon>
        <taxon>Euteleostomi</taxon>
        <taxon>Actinopterygii</taxon>
        <taxon>Neopterygii</taxon>
        <taxon>Teleostei</taxon>
        <taxon>Ostariophysi</taxon>
        <taxon>Cypriniformes</taxon>
        <taxon>Danionidae</taxon>
        <taxon>Danioninae</taxon>
        <taxon>Danionella</taxon>
    </lineage>
</organism>
<feature type="region of interest" description="Disordered" evidence="10">
    <location>
        <begin position="1139"/>
        <end position="1186"/>
    </location>
</feature>
<dbReference type="PANTHER" id="PTHR21595">
    <property type="entry name" value="PATRONIN"/>
    <property type="match status" value="1"/>
</dbReference>
<dbReference type="GO" id="GO:0007026">
    <property type="term" value="P:negative regulation of microtubule depolymerization"/>
    <property type="evidence" value="ECO:0007669"/>
    <property type="project" value="TreeGrafter"/>
</dbReference>
<dbReference type="Gene3D" id="1.20.5.170">
    <property type="match status" value="1"/>
</dbReference>
<keyword evidence="4 8" id="KW-0403">Intermediate filament</keyword>
<evidence type="ECO:0000256" key="3">
    <source>
        <dbReference type="ARBA" id="ARBA00022701"/>
    </source>
</evidence>
<feature type="compositionally biased region" description="Polar residues" evidence="10">
    <location>
        <begin position="1443"/>
        <end position="1453"/>
    </location>
</feature>
<feature type="compositionally biased region" description="Basic and acidic residues" evidence="10">
    <location>
        <begin position="757"/>
        <end position="782"/>
    </location>
</feature>
<sequence length="2014" mass="221444">MAAGGAVWSRSPISYVAPPPSLSVSLRPETPLVVFSEVIELTRGRTTKAASRFSSLLRLACDALCFSSDAVSLRQIISCVLLVFQKPRAEQIDQLLITSSDYDLLSSPSHSSTSSCRSKERDLDLDLEFLRAEKASPVVIGRRCEAAAVSRLCSVTEMESPVPEICPLLRYEPDRARSRAGVSWLLSRGGAGGNPESAADGASVERLLLSGELYSRVCASLSGVTAPPSGFSSLLQLLRRLDGRSRSSLDEASLSRSPIDMEAHLTLIDWLMTLITMETISGVKMAKEADQFSSKSRWENSLLFWINKVSQALRDSVSLEETVKSKPCTDLQPLQPTIRYRKDKVQSRASAVFPVVSGVKDLSNGCAIAATIHFYCPHILPLEEVCLKETMSVSDSLYNLQLIRDFCENHLRSSCPLQLEDLLYAPPTLQLNIMCFLSELLAVFEVQKPDFVKPRQALDLTDAADLLDSTSPISGSSGTGLEQQALENAVELKRRSFLSINRPLSEVAFSIPFPLDSDVDVVMGNPLYHSASTDSLTAVPQPSAYSPPEDLSKLLLHPPLGELPTVEEAMQMDHKGTFCHNGPRLRPEGAPSGFYLHSPEEGGDAKLSVSAPCRTGIMYQPIGVGIEHGSKDERPPVGSQEPDGGDTPDSTKTSSLANRPRAARMTNFAECKKNTPDSPGHSWSQDAECVSSPAGMSPVGAAEAQELGARLEEKRKSIEAQKKRIEVIFNRHRQRLGKTAFLQLQKKQGEETEDEDRSLSLEERLAEMEQQLQREEKQEQETKSSGNGTAPPKLEKQVTFSIESKKEEVKEPLLGEYNEMVAKLSSTLEGLQKDMQRLAEQQQKLIGKKSQSSPRNTPTVRKDSPSKAWVIPAKSLVRETTRIISPSASPSRSAPSEAPKTVVSRRSQGAVPKSPKRPRPSRPTDLGFQPLTRVLTLPQNVDMLPHLRRVSPSKCQVQTRSSLHLGGPCTPQESPTQLDPAPGSTSNDLQTPIFNLELETPAVLTDELVVGGVGLGAPLVTSDGLVGDAVSSGAPSECSFESEVLLSSVLVKEDTEETVGDDTDLEQGLEVFSSDSMSDQMESESRLGLDVFFKVRRSISEMSSALKQTHAVLQEEGLSEEEMAQKKAVLLERQQLRAQEVRKRARQAPDPESSKPASLPPSPAPPLSQSLPTLYTPPPLSQATPIRWGSFTRAEYERRHQLKIMADLDKALRQKPAKKHKAFQSREALRSPGRSRTGTQKDGRFPPAEKPASQSGSPSKVMSSRQPANHDREKDWEPALNGSSPASLPEYSGPKLFKEPSFKSNKFIIHNALSSCCLAGKVNESQKKKIMEEMEKSSASHFLVLMRDSSCQFRGVYTLDGPSEELHRLCGVGPRVVSASAVEAIYKYSSDRKQFNSLPSRTLSMSNIPPSLKPSHDIHHQQLGIRRSSWGQLLCLWYLESNSSGADRSTTNEQIHRSSDPSVGEEPQLLKKWSGAEEQDFRRTASSSLRSSSPESRETPWKTFPPEALRVTVINRSTGLVSVCSWRLPLLRFTVKEMFRSFSSFEGHSSVAPQPSFGSRSQSGLVSQFSSGFGSRSGFGSGARVSFGSGVGLGSGSRFGVNALSSGLRTGGTRTQFGLGSSLSSGSGSVLESVSSLASEKQQLQMLNDRLATYLLKVKQLEEKNLELNQRLRDFTIHRVQSSDLGPQEEESRTLREKLLLLLQDQTRLAVAVDNANLAADDFRMKFEAELGFRQALEGDIANLRSLKREYESTNAVLQQELSTLSQELHGLRESHQQEASSLRGEMAGTVTVGVKEMECEDLSRVLKEIRSEYETVIERNRREAESWYNTQVERKQAETSLITESTISGSSEVLENKKQSVSLQMELDSAMMEKSSVQQRLVEHQHQYQAQLSSLAYLASSLESELASVRESMLQQSAEYQRLLSTKVQLEREIQTYRALLEGAGESSTDTAAVRITLKKMELVDQARSSLILKMKLLLVAPVALVRSIVSEQQNSAQKVLLLILRDNNSVSK</sequence>
<dbReference type="Pfam" id="PF17095">
    <property type="entry name" value="CAMSAP_CC1"/>
    <property type="match status" value="1"/>
</dbReference>
<feature type="domain" description="IF rod" evidence="13">
    <location>
        <begin position="1640"/>
        <end position="1949"/>
    </location>
</feature>
<dbReference type="Pfam" id="PF00038">
    <property type="entry name" value="Filament"/>
    <property type="match status" value="1"/>
</dbReference>
<dbReference type="PROSITE" id="PS51508">
    <property type="entry name" value="CKK"/>
    <property type="match status" value="1"/>
</dbReference>
<evidence type="ECO:0000313" key="14">
    <source>
        <dbReference type="EMBL" id="TRY86173.1"/>
    </source>
</evidence>
<dbReference type="InterPro" id="IPR018039">
    <property type="entry name" value="IF_conserved"/>
</dbReference>
<dbReference type="Gene3D" id="1.20.5.500">
    <property type="entry name" value="Single helix bin"/>
    <property type="match status" value="1"/>
</dbReference>
<dbReference type="Proteomes" id="UP000316079">
    <property type="component" value="Unassembled WGS sequence"/>
</dbReference>
<feature type="region of interest" description="Disordered" evidence="10">
    <location>
        <begin position="833"/>
        <end position="931"/>
    </location>
</feature>
<dbReference type="SUPFAM" id="SSF47576">
    <property type="entry name" value="Calponin-homology domain, CH-domain"/>
    <property type="match status" value="1"/>
</dbReference>
<feature type="compositionally biased region" description="Polar residues" evidence="10">
    <location>
        <begin position="953"/>
        <end position="962"/>
    </location>
</feature>
<dbReference type="PROSITE" id="PS51842">
    <property type="entry name" value="IF_ROD_2"/>
    <property type="match status" value="1"/>
</dbReference>
<feature type="region of interest" description="Disordered" evidence="10">
    <location>
        <begin position="746"/>
        <end position="797"/>
    </location>
</feature>
<evidence type="ECO:0000259" key="13">
    <source>
        <dbReference type="PROSITE" id="PS51842"/>
    </source>
</evidence>
<feature type="compositionally biased region" description="Low complexity" evidence="10">
    <location>
        <begin position="1484"/>
        <end position="1494"/>
    </location>
</feature>
<dbReference type="InterPro" id="IPR038209">
    <property type="entry name" value="CKK_dom_sf"/>
</dbReference>
<dbReference type="GO" id="GO:0031122">
    <property type="term" value="P:cytoplasmic microtubule organization"/>
    <property type="evidence" value="ECO:0007669"/>
    <property type="project" value="TreeGrafter"/>
</dbReference>